<dbReference type="PRINTS" id="PR00415">
    <property type="entry name" value="ACONITASE"/>
</dbReference>
<evidence type="ECO:0000256" key="7">
    <source>
        <dbReference type="SAM" id="MobiDB-lite"/>
    </source>
</evidence>
<accession>A0A0F7PBP2</accession>
<organism evidence="9 12">
    <name type="scientific">Halanaeroarchaeum sulfurireducens</name>
    <dbReference type="NCBI Taxonomy" id="1604004"/>
    <lineage>
        <taxon>Archaea</taxon>
        <taxon>Methanobacteriati</taxon>
        <taxon>Methanobacteriota</taxon>
        <taxon>Stenosarchaea group</taxon>
        <taxon>Halobacteria</taxon>
        <taxon>Halobacteriales</taxon>
        <taxon>Halobacteriaceae</taxon>
        <taxon>Halanaeroarchaeum</taxon>
    </lineage>
</organism>
<dbReference type="InterPro" id="IPR001030">
    <property type="entry name" value="Acoase/IPM_deHydtase_lsu_aba"/>
</dbReference>
<evidence type="ECO:0000256" key="6">
    <source>
        <dbReference type="HAMAP-Rule" id="MF_01027"/>
    </source>
</evidence>
<comment type="subunit">
    <text evidence="6">Heterodimer of LeuC and LeuD.</text>
</comment>
<evidence type="ECO:0000256" key="5">
    <source>
        <dbReference type="ARBA" id="ARBA00023239"/>
    </source>
</evidence>
<dbReference type="NCBIfam" id="TIGR02086">
    <property type="entry name" value="IPMI_arch"/>
    <property type="match status" value="1"/>
</dbReference>
<comment type="similarity">
    <text evidence="6">Belongs to the aconitase/IPM isomerase family. LeuC type 2 subfamily.</text>
</comment>
<dbReference type="EMBL" id="CP008874">
    <property type="protein sequence ID" value="AKH96758.1"/>
    <property type="molecule type" value="Genomic_DNA"/>
</dbReference>
<comment type="catalytic activity">
    <reaction evidence="6">
        <text>(2R,3S)-3-isopropylmalate = (2S)-2-isopropylmalate</text>
        <dbReference type="Rhea" id="RHEA:32287"/>
        <dbReference type="ChEBI" id="CHEBI:1178"/>
        <dbReference type="ChEBI" id="CHEBI:35121"/>
        <dbReference type="EC" id="4.2.1.33"/>
    </reaction>
</comment>
<dbReference type="GO" id="GO:0051539">
    <property type="term" value="F:4 iron, 4 sulfur cluster binding"/>
    <property type="evidence" value="ECO:0007669"/>
    <property type="project" value="UniProtKB-KW"/>
</dbReference>
<feature type="binding site" evidence="6">
    <location>
        <position position="361"/>
    </location>
    <ligand>
        <name>[4Fe-4S] cluster</name>
        <dbReference type="ChEBI" id="CHEBI:49883"/>
    </ligand>
</feature>
<dbReference type="InterPro" id="IPR011826">
    <property type="entry name" value="HAcnase/IPMdehydase_lsu_prok"/>
</dbReference>
<dbReference type="GO" id="GO:0009098">
    <property type="term" value="P:L-leucine biosynthetic process"/>
    <property type="evidence" value="ECO:0007669"/>
    <property type="project" value="UniProtKB-UniRule"/>
</dbReference>
<dbReference type="Gene3D" id="3.30.499.10">
    <property type="entry name" value="Aconitase, domain 3"/>
    <property type="match status" value="2"/>
</dbReference>
<dbReference type="InterPro" id="IPR036008">
    <property type="entry name" value="Aconitase_4Fe-4S_dom"/>
</dbReference>
<keyword evidence="3 6" id="KW-0408">Iron</keyword>
<evidence type="ECO:0000256" key="4">
    <source>
        <dbReference type="ARBA" id="ARBA00023014"/>
    </source>
</evidence>
<protein>
    <recommendedName>
        <fullName evidence="6">3-isopropylmalate dehydratase large subunit</fullName>
        <ecNumber evidence="6">4.2.1.33</ecNumber>
    </recommendedName>
    <alternativeName>
        <fullName evidence="6">Alpha-IPM isomerase</fullName>
        <shortName evidence="6">IPMI</shortName>
    </alternativeName>
    <alternativeName>
        <fullName evidence="6">Isopropylmalate isomerase</fullName>
    </alternativeName>
</protein>
<dbReference type="InterPro" id="IPR033941">
    <property type="entry name" value="IPMI_cat"/>
</dbReference>
<reference evidence="11" key="2">
    <citation type="submission" date="2015-05" db="EMBL/GenBank/DDBJ databases">
        <title>Complete genome sequence of Halanaeroarchaeum sulfurireducens type strain M27-SA2, a sulfate-reducer haloarchaeon from marine anoxic lake Medee.</title>
        <authorList>
            <person name="Messina E."/>
            <person name="Kublanov I.V."/>
            <person name="Toshchakov S."/>
            <person name="Arcadi E."/>
            <person name="La Spada G."/>
            <person name="La Cono V."/>
            <person name="Yakimov M.M."/>
        </authorList>
    </citation>
    <scope>NUCLEOTIDE SEQUENCE [LARGE SCALE GENOMIC DNA]</scope>
    <source>
        <strain evidence="11">M27-SA2</strain>
    </source>
</reference>
<comment type="cofactor">
    <cofactor evidence="6">
        <name>[4Fe-4S] cluster</name>
        <dbReference type="ChEBI" id="CHEBI:49883"/>
    </cofactor>
    <text evidence="6">Binds 1 [4Fe-4S] cluster per subunit.</text>
</comment>
<evidence type="ECO:0000256" key="1">
    <source>
        <dbReference type="ARBA" id="ARBA00022485"/>
    </source>
</evidence>
<dbReference type="GO" id="GO:0003861">
    <property type="term" value="F:3-isopropylmalate dehydratase activity"/>
    <property type="evidence" value="ECO:0007669"/>
    <property type="project" value="UniProtKB-UniRule"/>
</dbReference>
<evidence type="ECO:0000259" key="8">
    <source>
        <dbReference type="Pfam" id="PF00330"/>
    </source>
</evidence>
<dbReference type="InterPro" id="IPR015931">
    <property type="entry name" value="Acnase/IPM_dHydase_lsu_aba_1/3"/>
</dbReference>
<dbReference type="EC" id="4.2.1.33" evidence="6"/>
<evidence type="ECO:0000313" key="11">
    <source>
        <dbReference type="Proteomes" id="UP000060390"/>
    </source>
</evidence>
<dbReference type="AlphaFoldDB" id="A0A0F7PBP2"/>
<feature type="domain" description="Aconitase/3-isopropylmalate dehydratase large subunit alpha/beta/alpha" evidence="8">
    <location>
        <begin position="7"/>
        <end position="412"/>
    </location>
</feature>
<keyword evidence="6" id="KW-0432">Leucine biosynthesis</keyword>
<reference evidence="9 12" key="1">
    <citation type="journal article" date="2015" name="ISME J.">
        <title>Elemental sulfur and acetate can support life of a novel strictly anaerobic haloarchaeon.</title>
        <authorList>
            <person name="Sorokin D.Y."/>
            <person name="Kublanov I.V."/>
            <person name="Gavrilov S.N."/>
            <person name="Rojo D."/>
            <person name="Roman P."/>
            <person name="Golyshin P.N."/>
            <person name="Slepak V.Z."/>
            <person name="Smedile F."/>
            <person name="Ferrer M."/>
            <person name="Messina E."/>
            <person name="La Cono V."/>
            <person name="Yakimov M.M."/>
        </authorList>
    </citation>
    <scope>NUCLEOTIDE SEQUENCE [LARGE SCALE GENOMIC DNA]</scope>
    <source>
        <strain evidence="9 12">HSR2</strain>
    </source>
</reference>
<keyword evidence="2 6" id="KW-0479">Metal-binding</keyword>
<dbReference type="HOGENOM" id="CLU_006714_3_4_2"/>
<dbReference type="GO" id="GO:0046872">
    <property type="term" value="F:metal ion binding"/>
    <property type="evidence" value="ECO:0007669"/>
    <property type="project" value="UniProtKB-KW"/>
</dbReference>
<dbReference type="Pfam" id="PF00330">
    <property type="entry name" value="Aconitase"/>
    <property type="match status" value="1"/>
</dbReference>
<keyword evidence="6" id="KW-0100">Branched-chain amino acid biosynthesis</keyword>
<dbReference type="PANTHER" id="PTHR43822">
    <property type="entry name" value="HOMOACONITASE, MITOCHONDRIAL-RELATED"/>
    <property type="match status" value="1"/>
</dbReference>
<dbReference type="RefSeq" id="WP_050047598.1">
    <property type="nucleotide sequence ID" value="NZ_CP008874.1"/>
</dbReference>
<evidence type="ECO:0000256" key="2">
    <source>
        <dbReference type="ARBA" id="ARBA00022723"/>
    </source>
</evidence>
<dbReference type="HAMAP" id="MF_01027">
    <property type="entry name" value="LeuC_type2"/>
    <property type="match status" value="1"/>
</dbReference>
<feature type="binding site" evidence="6">
    <location>
        <position position="299"/>
    </location>
    <ligand>
        <name>[4Fe-4S] cluster</name>
        <dbReference type="ChEBI" id="CHEBI:49883"/>
    </ligand>
</feature>
<keyword evidence="12" id="KW-1185">Reference proteome</keyword>
<evidence type="ECO:0000256" key="3">
    <source>
        <dbReference type="ARBA" id="ARBA00023004"/>
    </source>
</evidence>
<sequence>MGQTMTQKILSEHAGQDVTPGDTVTVDVDKALLQDGTGPLTVRQLRDMDMEQTAIPEGTVVFLDHQAPPMNADMANEHDLLRDFVKNTGAQLSDVGDGICHQVMTFDYTAPRDILIGADSHTVTGGAVGALATGMGSTDVGVGFATGQTWMRVPDTDEVRLEGELGEGVYAKDLILQIIGDRGADGANYRSMEFVGPLVDDLRIDERMTISNMVVEAGAKSGIFPSDETTKEFYEDRGRADEWEAIEPDEDAEYQMELTYDVSELEPQVAYPHQVDNVVPVSDDRVQDVPIDQAFLGSCTNGRLEDLRIAADILEASGMEINDDTRLIVNPASREIYEQAMEEGVFEVLNEAGAAINTPGCGICYGGHQGALADGENAIGANNRNFKGRFGNPESDVYLGSPATVAASAIKGEITDPREVLP</sequence>
<dbReference type="InterPro" id="IPR018136">
    <property type="entry name" value="Aconitase_4Fe-4S_BS"/>
</dbReference>
<dbReference type="KEGG" id="hsf:HLASA_0249"/>
<comment type="pathway">
    <text evidence="6">Amino-acid biosynthesis; L-leucine biosynthesis; L-leucine from 3-methyl-2-oxobutanoate: step 2/4.</text>
</comment>
<dbReference type="STRING" id="1604004.HLASA_0249"/>
<dbReference type="PATRIC" id="fig|1604004.4.peg.261"/>
<comment type="function">
    <text evidence="6">Catalyzes the isomerization between 2-isopropylmalate and 3-isopropylmalate, via the formation of 2-isopropylmaleate.</text>
</comment>
<keyword evidence="4 6" id="KW-0411">Iron-sulfur</keyword>
<dbReference type="Proteomes" id="UP000069906">
    <property type="component" value="Chromosome"/>
</dbReference>
<evidence type="ECO:0000313" key="9">
    <source>
        <dbReference type="EMBL" id="AKH96758.1"/>
    </source>
</evidence>
<keyword evidence="5 6" id="KW-0456">Lyase</keyword>
<dbReference type="PROSITE" id="PS00450">
    <property type="entry name" value="ACONITASE_1"/>
    <property type="match status" value="1"/>
</dbReference>
<dbReference type="Proteomes" id="UP000060390">
    <property type="component" value="Chromosome"/>
</dbReference>
<dbReference type="PANTHER" id="PTHR43822:SF2">
    <property type="entry name" value="HOMOACONITASE, MITOCHONDRIAL"/>
    <property type="match status" value="1"/>
</dbReference>
<evidence type="ECO:0000313" key="10">
    <source>
        <dbReference type="EMBL" id="ALG81160.1"/>
    </source>
</evidence>
<keyword evidence="1 6" id="KW-0004">4Fe-4S</keyword>
<dbReference type="NCBIfam" id="NF001614">
    <property type="entry name" value="PRK00402.1"/>
    <property type="match status" value="1"/>
</dbReference>
<proteinExistence type="inferred from homology"/>
<gene>
    <name evidence="9" type="primary">leuC1</name>
    <name evidence="6" type="synonym">leuC</name>
    <name evidence="10" type="ORF">HLASA_0249</name>
    <name evidence="9" type="ORF">HLASF_0249</name>
</gene>
<name>A0A0F7PBP2_9EURY</name>
<feature type="region of interest" description="Disordered" evidence="7">
    <location>
        <begin position="1"/>
        <end position="22"/>
    </location>
</feature>
<dbReference type="CDD" id="cd01583">
    <property type="entry name" value="IPMI"/>
    <property type="match status" value="1"/>
</dbReference>
<dbReference type="GeneID" id="26009622"/>
<keyword evidence="6" id="KW-0028">Amino-acid biosynthesis</keyword>
<dbReference type="KEGG" id="hsu:HLASF_0249"/>
<dbReference type="OrthoDB" id="255at2157"/>
<dbReference type="InterPro" id="IPR050067">
    <property type="entry name" value="IPM_dehydratase_rel_enz"/>
</dbReference>
<dbReference type="UniPathway" id="UPA00048">
    <property type="reaction ID" value="UER00071"/>
</dbReference>
<dbReference type="SUPFAM" id="SSF53732">
    <property type="entry name" value="Aconitase iron-sulfur domain"/>
    <property type="match status" value="1"/>
</dbReference>
<dbReference type="EMBL" id="CP011564">
    <property type="protein sequence ID" value="ALG81160.1"/>
    <property type="molecule type" value="Genomic_DNA"/>
</dbReference>
<dbReference type="NCBIfam" id="TIGR01343">
    <property type="entry name" value="hacA_fam"/>
    <property type="match status" value="1"/>
</dbReference>
<feature type="binding site" evidence="6">
    <location>
        <position position="364"/>
    </location>
    <ligand>
        <name>[4Fe-4S] cluster</name>
        <dbReference type="ChEBI" id="CHEBI:49883"/>
    </ligand>
</feature>
<evidence type="ECO:0000313" key="12">
    <source>
        <dbReference type="Proteomes" id="UP000069906"/>
    </source>
</evidence>
<reference evidence="10 11" key="3">
    <citation type="journal article" date="2016" name="Stand. Genomic Sci.">
        <title>Complete genome sequence of 'Halanaeroarchaeum sulfurireducens' M27-SA2, a sulfur-reducing and acetate-oxidizing haloarchaeon from the deep-sea hypersaline anoxic lake Medee.</title>
        <authorList>
            <person name="Messina E."/>
            <person name="Sorokin D.Y."/>
            <person name="Kublanov I.V."/>
            <person name="Toshchakov S."/>
            <person name="Lopatina A."/>
            <person name="Arcadi E."/>
            <person name="Smedile F."/>
            <person name="La Spada G."/>
            <person name="La Cono V."/>
            <person name="Yakimov M.M."/>
        </authorList>
    </citation>
    <scope>NUCLEOTIDE SEQUENCE [LARGE SCALE GENOMIC DNA]</scope>
    <source>
        <strain evidence="10 11">M27-SA2</strain>
    </source>
</reference>
<dbReference type="InterPro" id="IPR006251">
    <property type="entry name" value="Homoacnase/IPMdehydase_lsu"/>
</dbReference>